<comment type="caution">
    <text evidence="6">The sequence shown here is derived from an EMBL/GenBank/DDBJ whole genome shotgun (WGS) entry which is preliminary data.</text>
</comment>
<proteinExistence type="inferred from homology"/>
<keyword evidence="7" id="KW-1185">Reference proteome</keyword>
<dbReference type="GO" id="GO:0000976">
    <property type="term" value="F:transcription cis-regulatory region binding"/>
    <property type="evidence" value="ECO:0007669"/>
    <property type="project" value="TreeGrafter"/>
</dbReference>
<organism evidence="6 7">
    <name type="scientific">Clostridium oryzae</name>
    <dbReference type="NCBI Taxonomy" id="1450648"/>
    <lineage>
        <taxon>Bacteria</taxon>
        <taxon>Bacillati</taxon>
        <taxon>Bacillota</taxon>
        <taxon>Clostridia</taxon>
        <taxon>Eubacteriales</taxon>
        <taxon>Clostridiaceae</taxon>
        <taxon>Clostridium</taxon>
    </lineage>
</organism>
<dbReference type="PANTHER" id="PTHR30126:SF100">
    <property type="entry name" value="LYSR-FAMILY TRANSCRIPTIONAL REGULATOR"/>
    <property type="match status" value="1"/>
</dbReference>
<dbReference type="InterPro" id="IPR036388">
    <property type="entry name" value="WH-like_DNA-bd_sf"/>
</dbReference>
<dbReference type="GO" id="GO:0003700">
    <property type="term" value="F:DNA-binding transcription factor activity"/>
    <property type="evidence" value="ECO:0007669"/>
    <property type="project" value="InterPro"/>
</dbReference>
<dbReference type="Gene3D" id="1.10.10.10">
    <property type="entry name" value="Winged helix-like DNA-binding domain superfamily/Winged helix DNA-binding domain"/>
    <property type="match status" value="1"/>
</dbReference>
<evidence type="ECO:0000256" key="2">
    <source>
        <dbReference type="ARBA" id="ARBA00023015"/>
    </source>
</evidence>
<keyword evidence="4" id="KW-0804">Transcription</keyword>
<reference evidence="6 7" key="1">
    <citation type="submission" date="2017-03" db="EMBL/GenBank/DDBJ databases">
        <title>Genome sequence of Clostridium oryzae DSM 28571.</title>
        <authorList>
            <person name="Poehlein A."/>
            <person name="Daniel R."/>
        </authorList>
    </citation>
    <scope>NUCLEOTIDE SEQUENCE [LARGE SCALE GENOMIC DNA]</scope>
    <source>
        <strain evidence="6 7">DSM 28571</strain>
    </source>
</reference>
<dbReference type="FunFam" id="1.10.10.10:FF:000001">
    <property type="entry name" value="LysR family transcriptional regulator"/>
    <property type="match status" value="1"/>
</dbReference>
<evidence type="ECO:0000256" key="3">
    <source>
        <dbReference type="ARBA" id="ARBA00023125"/>
    </source>
</evidence>
<dbReference type="EMBL" id="MZGV01000004">
    <property type="protein sequence ID" value="OPJ64410.1"/>
    <property type="molecule type" value="Genomic_DNA"/>
</dbReference>
<gene>
    <name evidence="6" type="primary">gltR</name>
    <name evidence="6" type="ORF">CLORY_06040</name>
</gene>
<dbReference type="InterPro" id="IPR036390">
    <property type="entry name" value="WH_DNA-bd_sf"/>
</dbReference>
<dbReference type="InterPro" id="IPR005119">
    <property type="entry name" value="LysR_subst-bd"/>
</dbReference>
<evidence type="ECO:0000259" key="5">
    <source>
        <dbReference type="PROSITE" id="PS50931"/>
    </source>
</evidence>
<dbReference type="Gene3D" id="3.40.190.290">
    <property type="match status" value="1"/>
</dbReference>
<evidence type="ECO:0000313" key="6">
    <source>
        <dbReference type="EMBL" id="OPJ64410.1"/>
    </source>
</evidence>
<dbReference type="Pfam" id="PF03466">
    <property type="entry name" value="LysR_substrate"/>
    <property type="match status" value="1"/>
</dbReference>
<dbReference type="AlphaFoldDB" id="A0A1V4IX53"/>
<dbReference type="STRING" id="1450648.CLORY_06040"/>
<evidence type="ECO:0000256" key="1">
    <source>
        <dbReference type="ARBA" id="ARBA00009437"/>
    </source>
</evidence>
<dbReference type="CDD" id="cd05466">
    <property type="entry name" value="PBP2_LTTR_substrate"/>
    <property type="match status" value="1"/>
</dbReference>
<dbReference type="InterPro" id="IPR000847">
    <property type="entry name" value="LysR_HTH_N"/>
</dbReference>
<accession>A0A1V4IX53</accession>
<dbReference type="PROSITE" id="PS50931">
    <property type="entry name" value="HTH_LYSR"/>
    <property type="match status" value="1"/>
</dbReference>
<dbReference type="Proteomes" id="UP000190080">
    <property type="component" value="Unassembled WGS sequence"/>
</dbReference>
<evidence type="ECO:0000256" key="4">
    <source>
        <dbReference type="ARBA" id="ARBA00023163"/>
    </source>
</evidence>
<dbReference type="Pfam" id="PF00126">
    <property type="entry name" value="HTH_1"/>
    <property type="match status" value="1"/>
</dbReference>
<feature type="domain" description="HTH lysR-type" evidence="5">
    <location>
        <begin position="4"/>
        <end position="61"/>
    </location>
</feature>
<sequence>MRLMEIRHLQTFITIVELDGFTKAAEHLGYAQSTITSHIQILESELGQALFDRLGKKIILTNVGKELVPYAKQMLHIYKEIKNITSEQNGVSGDLIIGAGESLTIYRLGKILKEYKKSFPNVNIIIKDSICSDLRSKLHSGELDIIFTIEPEITDTDLIVKNLKDEGMVIIGAPDADLEFLVTNSEGEVARDSIIFSEKGCSARIVFENYLREKKIRYVNPLEFSSIEAIKKCVMNGLGISFLPYYTVRNEIKEGSLKMIEVTEPFGKFRTQLAYHKNKSISLPMAKLIEITLKYSSSWR</sequence>
<dbReference type="PRINTS" id="PR00039">
    <property type="entry name" value="HTHLYSR"/>
</dbReference>
<protein>
    <submittedName>
        <fullName evidence="6">HTH-type transcriptional regulator GltR</fullName>
    </submittedName>
</protein>
<keyword evidence="3" id="KW-0238">DNA-binding</keyword>
<evidence type="ECO:0000313" key="7">
    <source>
        <dbReference type="Proteomes" id="UP000190080"/>
    </source>
</evidence>
<comment type="similarity">
    <text evidence="1">Belongs to the LysR transcriptional regulatory family.</text>
</comment>
<dbReference type="SUPFAM" id="SSF46785">
    <property type="entry name" value="Winged helix' DNA-binding domain"/>
    <property type="match status" value="1"/>
</dbReference>
<name>A0A1V4IX53_9CLOT</name>
<dbReference type="PANTHER" id="PTHR30126">
    <property type="entry name" value="HTH-TYPE TRANSCRIPTIONAL REGULATOR"/>
    <property type="match status" value="1"/>
</dbReference>
<keyword evidence="2" id="KW-0805">Transcription regulation</keyword>
<dbReference type="SUPFAM" id="SSF53850">
    <property type="entry name" value="Periplasmic binding protein-like II"/>
    <property type="match status" value="1"/>
</dbReference>